<protein>
    <submittedName>
        <fullName evidence="1">Uncharacterized protein</fullName>
    </submittedName>
</protein>
<sequence>MKASLTYQTPPPSPTSHFSLFTALVT</sequence>
<accession>A0A0E9VBV2</accession>
<evidence type="ECO:0000313" key="1">
    <source>
        <dbReference type="EMBL" id="JAH75532.1"/>
    </source>
</evidence>
<dbReference type="EMBL" id="GBXM01033045">
    <property type="protein sequence ID" value="JAH75532.1"/>
    <property type="molecule type" value="Transcribed_RNA"/>
</dbReference>
<name>A0A0E9VBV2_ANGAN</name>
<proteinExistence type="predicted"/>
<reference evidence="1" key="1">
    <citation type="submission" date="2014-11" db="EMBL/GenBank/DDBJ databases">
        <authorList>
            <person name="Amaro Gonzalez C."/>
        </authorList>
    </citation>
    <scope>NUCLEOTIDE SEQUENCE</scope>
</reference>
<reference evidence="1" key="2">
    <citation type="journal article" date="2015" name="Fish Shellfish Immunol.">
        <title>Early steps in the European eel (Anguilla anguilla)-Vibrio vulnificus interaction in the gills: Role of the RtxA13 toxin.</title>
        <authorList>
            <person name="Callol A."/>
            <person name="Pajuelo D."/>
            <person name="Ebbesson L."/>
            <person name="Teles M."/>
            <person name="MacKenzie S."/>
            <person name="Amaro C."/>
        </authorList>
    </citation>
    <scope>NUCLEOTIDE SEQUENCE</scope>
</reference>
<organism evidence="1">
    <name type="scientific">Anguilla anguilla</name>
    <name type="common">European freshwater eel</name>
    <name type="synonym">Muraena anguilla</name>
    <dbReference type="NCBI Taxonomy" id="7936"/>
    <lineage>
        <taxon>Eukaryota</taxon>
        <taxon>Metazoa</taxon>
        <taxon>Chordata</taxon>
        <taxon>Craniata</taxon>
        <taxon>Vertebrata</taxon>
        <taxon>Euteleostomi</taxon>
        <taxon>Actinopterygii</taxon>
        <taxon>Neopterygii</taxon>
        <taxon>Teleostei</taxon>
        <taxon>Anguilliformes</taxon>
        <taxon>Anguillidae</taxon>
        <taxon>Anguilla</taxon>
    </lineage>
</organism>
<dbReference type="AlphaFoldDB" id="A0A0E9VBV2"/>